<sequence length="336" mass="38066">MQGFNMGRYRPYDSDPRKESFNSLVGKHPLGDRARKLDQGILIVRFELPFNVWCDGCKNHIGQGVRYNAEKKKVGSYLSTPIWSFRCKCHLCSNWFEVRTDPQNTRYVVESGARQQNQEWDADANGSFSIELGDAGPSSSKAEAPKDPFAALEKANKDKTQAKTSADRIAELEEFSESRWSDPYTLNSTLRRQLRKEKRALIREGEADDAVRKRIGWTNDFPLAKEDEGTRDQAMQAWRQEKGKQREENAKFKFDRDKLSLGLATPRNTVPRCGERARPSSSLSASAIAVRGPSKPTHKRSATGSPAQQLAAKLASNTRRRRDPFLQVVRDSVSRK</sequence>
<dbReference type="GO" id="GO:0000398">
    <property type="term" value="P:mRNA splicing, via spliceosome"/>
    <property type="evidence" value="ECO:0007669"/>
    <property type="project" value="InterPro"/>
</dbReference>
<evidence type="ECO:0000256" key="1">
    <source>
        <dbReference type="ARBA" id="ARBA00005595"/>
    </source>
</evidence>
<dbReference type="RefSeq" id="XP_013241851.1">
    <property type="nucleotide sequence ID" value="XM_013386397.1"/>
</dbReference>
<dbReference type="OMA" id="LPFNVWC"/>
<comment type="similarity">
    <text evidence="1">Belongs to the CWC16 family.</text>
</comment>
<evidence type="ECO:0000256" key="2">
    <source>
        <dbReference type="SAM" id="MobiDB-lite"/>
    </source>
</evidence>
<proteinExistence type="inferred from homology"/>
<dbReference type="InterPro" id="IPR007590">
    <property type="entry name" value="Saf4/Yju2"/>
</dbReference>
<dbReference type="EMBL" id="JMSN01000076">
    <property type="protein sequence ID" value="KDN41795.1"/>
    <property type="molecule type" value="Genomic_DNA"/>
</dbReference>
<gene>
    <name evidence="3" type="ORF">K437DRAFT_238146</name>
</gene>
<name>A0A066VT94_TILAU</name>
<evidence type="ECO:0000313" key="3">
    <source>
        <dbReference type="EMBL" id="KDN41795.1"/>
    </source>
</evidence>
<dbReference type="GeneID" id="25262973"/>
<dbReference type="OrthoDB" id="360327at2759"/>
<feature type="compositionally biased region" description="Low complexity" evidence="2">
    <location>
        <begin position="280"/>
        <end position="289"/>
    </location>
</feature>
<keyword evidence="4" id="KW-1185">Reference proteome</keyword>
<dbReference type="Proteomes" id="UP000027361">
    <property type="component" value="Unassembled WGS sequence"/>
</dbReference>
<protein>
    <submittedName>
        <fullName evidence="3">DUF572-domain-containing protein</fullName>
    </submittedName>
</protein>
<feature type="region of interest" description="Disordered" evidence="2">
    <location>
        <begin position="265"/>
        <end position="336"/>
    </location>
</feature>
<organism evidence="3 4">
    <name type="scientific">Tilletiaria anomala (strain ATCC 24038 / CBS 436.72 / UBC 951)</name>
    <dbReference type="NCBI Taxonomy" id="1037660"/>
    <lineage>
        <taxon>Eukaryota</taxon>
        <taxon>Fungi</taxon>
        <taxon>Dikarya</taxon>
        <taxon>Basidiomycota</taxon>
        <taxon>Ustilaginomycotina</taxon>
        <taxon>Exobasidiomycetes</taxon>
        <taxon>Georgefischeriales</taxon>
        <taxon>Tilletiariaceae</taxon>
        <taxon>Tilletiaria</taxon>
    </lineage>
</organism>
<dbReference type="PANTHER" id="PTHR12111:SF2">
    <property type="entry name" value="SPLICING FACTOR YJU2B-RELATED"/>
    <property type="match status" value="1"/>
</dbReference>
<dbReference type="InParanoid" id="A0A066VT94"/>
<dbReference type="Pfam" id="PF04502">
    <property type="entry name" value="Saf4_Yju2"/>
    <property type="match status" value="1"/>
</dbReference>
<reference evidence="3 4" key="1">
    <citation type="submission" date="2014-05" db="EMBL/GenBank/DDBJ databases">
        <title>Draft genome sequence of a rare smut relative, Tilletiaria anomala UBC 951.</title>
        <authorList>
            <consortium name="DOE Joint Genome Institute"/>
            <person name="Toome M."/>
            <person name="Kuo A."/>
            <person name="Henrissat B."/>
            <person name="Lipzen A."/>
            <person name="Tritt A."/>
            <person name="Yoshinaga Y."/>
            <person name="Zane M."/>
            <person name="Barry K."/>
            <person name="Grigoriev I.V."/>
            <person name="Spatafora J.W."/>
            <person name="Aimea M.C."/>
        </authorList>
    </citation>
    <scope>NUCLEOTIDE SEQUENCE [LARGE SCALE GENOMIC DNA]</scope>
    <source>
        <strain evidence="3 4">UBC 951</strain>
    </source>
</reference>
<accession>A0A066VT94</accession>
<dbReference type="FunCoup" id="A0A066VT94">
    <property type="interactions" value="303"/>
</dbReference>
<comment type="caution">
    <text evidence="3">The sequence shown here is derived from an EMBL/GenBank/DDBJ whole genome shotgun (WGS) entry which is preliminary data.</text>
</comment>
<evidence type="ECO:0000313" key="4">
    <source>
        <dbReference type="Proteomes" id="UP000027361"/>
    </source>
</evidence>
<dbReference type="PANTHER" id="PTHR12111">
    <property type="entry name" value="SPLICING FACTOR YJU2"/>
    <property type="match status" value="1"/>
</dbReference>
<dbReference type="GO" id="GO:0005684">
    <property type="term" value="C:U2-type spliceosomal complex"/>
    <property type="evidence" value="ECO:0007669"/>
    <property type="project" value="TreeGrafter"/>
</dbReference>
<dbReference type="AlphaFoldDB" id="A0A066VT94"/>
<dbReference type="HOGENOM" id="CLU_050402_0_1_1"/>
<dbReference type="STRING" id="1037660.A0A066VT94"/>
<dbReference type="GO" id="GO:0071014">
    <property type="term" value="C:post-mRNA release spliceosomal complex"/>
    <property type="evidence" value="ECO:0007669"/>
    <property type="project" value="TreeGrafter"/>
</dbReference>